<evidence type="ECO:0000256" key="3">
    <source>
        <dbReference type="ARBA" id="ARBA00022729"/>
    </source>
</evidence>
<keyword evidence="5" id="KW-0998">Cell outer membrane</keyword>
<keyword evidence="3" id="KW-0732">Signal</keyword>
<dbReference type="RefSeq" id="WP_289826304.1">
    <property type="nucleotide sequence ID" value="NZ_JAUEIE010000027.1"/>
</dbReference>
<evidence type="ECO:0000256" key="2">
    <source>
        <dbReference type="ARBA" id="ARBA00006275"/>
    </source>
</evidence>
<evidence type="ECO:0000256" key="5">
    <source>
        <dbReference type="ARBA" id="ARBA00023237"/>
    </source>
</evidence>
<accession>A0AAW7JXE9</accession>
<comment type="similarity">
    <text evidence="2">Belongs to the SusD family.</text>
</comment>
<feature type="domain" description="RagB/SusD" evidence="6">
    <location>
        <begin position="342"/>
        <end position="507"/>
    </location>
</feature>
<comment type="subcellular location">
    <subcellularLocation>
        <location evidence="1">Cell outer membrane</location>
    </subcellularLocation>
</comment>
<evidence type="ECO:0000313" key="10">
    <source>
        <dbReference type="Proteomes" id="UP001167831"/>
    </source>
</evidence>
<dbReference type="Pfam" id="PF14322">
    <property type="entry name" value="SusD-like_3"/>
    <property type="match status" value="1"/>
</dbReference>
<reference evidence="9" key="2">
    <citation type="submission" date="2023-08" db="EMBL/GenBank/DDBJ databases">
        <title>Identification and characterization of horizontal gene transfer across gut microbiota members of farm animals based on homology search.</title>
        <authorList>
            <person name="Schwarzerova J."/>
            <person name="Nykrynova M."/>
            <person name="Jureckova K."/>
            <person name="Cejkova D."/>
            <person name="Rychlik I."/>
        </authorList>
    </citation>
    <scope>NUCLEOTIDE SEQUENCE</scope>
    <source>
        <strain evidence="9">ET15</strain>
        <strain evidence="8">ET37</strain>
    </source>
</reference>
<dbReference type="InterPro" id="IPR011990">
    <property type="entry name" value="TPR-like_helical_dom_sf"/>
</dbReference>
<dbReference type="EMBL" id="JAUEIF010000022">
    <property type="protein sequence ID" value="MDN0026431.1"/>
    <property type="molecule type" value="Genomic_DNA"/>
</dbReference>
<dbReference type="AlphaFoldDB" id="A0AAW7JXE9"/>
<evidence type="ECO:0000313" key="9">
    <source>
        <dbReference type="EMBL" id="MDN0026431.1"/>
    </source>
</evidence>
<evidence type="ECO:0000256" key="4">
    <source>
        <dbReference type="ARBA" id="ARBA00023136"/>
    </source>
</evidence>
<dbReference type="Proteomes" id="UP001168478">
    <property type="component" value="Unassembled WGS sequence"/>
</dbReference>
<keyword evidence="4" id="KW-0472">Membrane</keyword>
<evidence type="ECO:0000256" key="1">
    <source>
        <dbReference type="ARBA" id="ARBA00004442"/>
    </source>
</evidence>
<dbReference type="InterPro" id="IPR033985">
    <property type="entry name" value="SusD-like_N"/>
</dbReference>
<evidence type="ECO:0000259" key="7">
    <source>
        <dbReference type="Pfam" id="PF14322"/>
    </source>
</evidence>
<dbReference type="Pfam" id="PF07980">
    <property type="entry name" value="SusD_RagB"/>
    <property type="match status" value="1"/>
</dbReference>
<organism evidence="9 11">
    <name type="scientific">Leyella lascolaii</name>
    <dbReference type="NCBI Taxonomy" id="1776379"/>
    <lineage>
        <taxon>Bacteria</taxon>
        <taxon>Pseudomonadati</taxon>
        <taxon>Bacteroidota</taxon>
        <taxon>Bacteroidia</taxon>
        <taxon>Bacteroidales</taxon>
        <taxon>Prevotellaceae</taxon>
        <taxon>Leyella</taxon>
    </lineage>
</organism>
<evidence type="ECO:0000259" key="6">
    <source>
        <dbReference type="Pfam" id="PF07980"/>
    </source>
</evidence>
<dbReference type="Gene3D" id="1.25.40.390">
    <property type="match status" value="1"/>
</dbReference>
<dbReference type="EMBL" id="JAUEIE010000027">
    <property type="protein sequence ID" value="MDN0023901.1"/>
    <property type="molecule type" value="Genomic_DNA"/>
</dbReference>
<dbReference type="GO" id="GO:0009279">
    <property type="term" value="C:cell outer membrane"/>
    <property type="evidence" value="ECO:0007669"/>
    <property type="project" value="UniProtKB-SubCell"/>
</dbReference>
<dbReference type="Proteomes" id="UP001167831">
    <property type="component" value="Unassembled WGS sequence"/>
</dbReference>
<reference evidence="9" key="1">
    <citation type="submission" date="2023-06" db="EMBL/GenBank/DDBJ databases">
        <authorList>
            <person name="Zeman M."/>
            <person name="Kubasova T."/>
            <person name="Jahodarova E."/>
            <person name="Nykrynova M."/>
            <person name="Rychlik I."/>
        </authorList>
    </citation>
    <scope>NUCLEOTIDE SEQUENCE</scope>
    <source>
        <strain evidence="9">ET15</strain>
        <strain evidence="8">ET37</strain>
    </source>
</reference>
<proteinExistence type="inferred from homology"/>
<protein>
    <submittedName>
        <fullName evidence="9">RagB/SusD family nutrient uptake outer membrane protein</fullName>
    </submittedName>
</protein>
<dbReference type="InterPro" id="IPR012944">
    <property type="entry name" value="SusD_RagB_dom"/>
</dbReference>
<evidence type="ECO:0000313" key="11">
    <source>
        <dbReference type="Proteomes" id="UP001168478"/>
    </source>
</evidence>
<comment type="caution">
    <text evidence="9">The sequence shown here is derived from an EMBL/GenBank/DDBJ whole genome shotgun (WGS) entry which is preliminary data.</text>
</comment>
<dbReference type="SUPFAM" id="SSF48452">
    <property type="entry name" value="TPR-like"/>
    <property type="match status" value="1"/>
</dbReference>
<dbReference type="PROSITE" id="PS51257">
    <property type="entry name" value="PROKAR_LIPOPROTEIN"/>
    <property type="match status" value="1"/>
</dbReference>
<keyword evidence="10" id="KW-1185">Reference proteome</keyword>
<sequence>MKKIYLFLALTAGLLVSCDMDKEPYGSLKDTEALQTPTDFKAMRVGLYSALRGTIGGNGRYTTPEVQCDGFHALIGNSNTFGDMYRWDFTPQNSTIDGVYGGYQSAITRANFIIDGYNKCDMSDKSLFTDAEMVSVRAAKGDAFFLRAYSIFMLSQFYCADYDASTADKANSGVSYRLDYAPSSNPSTYPGRKTLAETMAQVTADLDSAAKYVSEPNAALSAYITQDAITALRARQALAMDNYKDAAKYAEALISSGTYALAEGTDELKSMWAEDAGMETILQLAIASKSELISGLGTYYQPVDKEPDFVPTKTLVDLYSDKDYRKKAYFNQIDIKTTTGTSGRVYAFNKFPLETRLYKEYKVTEARSVIEPKAFRIAEMYLIAAEAYAQLAQTDQSYLVKAAQYINALEKNRIADYKDRSFSASTIMTELQNERQREMVGEGTRLFDLKRWHKNMERGEAQQEDLLLLPGPTTTQLERPAGDNRFTWPIPKHEMDVNKKMVQNPGY</sequence>
<feature type="domain" description="SusD-like N-terminal" evidence="7">
    <location>
        <begin position="21"/>
        <end position="235"/>
    </location>
</feature>
<evidence type="ECO:0000313" key="8">
    <source>
        <dbReference type="EMBL" id="MDN0023901.1"/>
    </source>
</evidence>
<gene>
    <name evidence="8" type="ORF">QVN81_12905</name>
    <name evidence="9" type="ORF">QVN84_13050</name>
</gene>
<name>A0AAW7JXE9_9BACT</name>